<name>A0A6J7X740_9CAUD</name>
<evidence type="ECO:0000313" key="2">
    <source>
        <dbReference type="EMBL" id="CAB5224219.1"/>
    </source>
</evidence>
<organism evidence="2">
    <name type="scientific">uncultured Caudovirales phage</name>
    <dbReference type="NCBI Taxonomy" id="2100421"/>
    <lineage>
        <taxon>Viruses</taxon>
        <taxon>Duplodnaviria</taxon>
        <taxon>Heunggongvirae</taxon>
        <taxon>Uroviricota</taxon>
        <taxon>Caudoviricetes</taxon>
        <taxon>Peduoviridae</taxon>
        <taxon>Maltschvirus</taxon>
        <taxon>Maltschvirus maltsch</taxon>
    </lineage>
</organism>
<evidence type="ECO:0000313" key="1">
    <source>
        <dbReference type="EMBL" id="CAB4158978.1"/>
    </source>
</evidence>
<dbReference type="EMBL" id="LR796685">
    <property type="protein sequence ID" value="CAB4158978.1"/>
    <property type="molecule type" value="Genomic_DNA"/>
</dbReference>
<reference evidence="2" key="1">
    <citation type="submission" date="2020-05" db="EMBL/GenBank/DDBJ databases">
        <authorList>
            <person name="Chiriac C."/>
            <person name="Salcher M."/>
            <person name="Ghai R."/>
            <person name="Kavagutti S V."/>
        </authorList>
    </citation>
    <scope>NUCLEOTIDE SEQUENCE</scope>
</reference>
<sequence>MTPPPALLPPTAPPLSAEVASQLLSLTPARYISYLIHRGRTASSTQFCKKTEIESTTYAFIIACIGEGHITVEAMQEIKSIRPSTFTGCMKDGYISYTETAQRAINYKPIRHYALTKKGTRAWNRIRPHTLHLINKLKNNIHTA</sequence>
<protein>
    <submittedName>
        <fullName evidence="2">Uncharacterized protein</fullName>
    </submittedName>
</protein>
<proteinExistence type="predicted"/>
<gene>
    <name evidence="1" type="ORF">UFOVP705_39</name>
    <name evidence="2" type="ORF">UFOVP736_42</name>
</gene>
<accession>A0A6J7X740</accession>
<dbReference type="EMBL" id="LR798327">
    <property type="protein sequence ID" value="CAB5224219.1"/>
    <property type="molecule type" value="Genomic_DNA"/>
</dbReference>